<accession>A0A940DH74</accession>
<dbReference type="EMBL" id="JADINF010000128">
    <property type="protein sequence ID" value="MBO8424369.1"/>
    <property type="molecule type" value="Genomic_DNA"/>
</dbReference>
<evidence type="ECO:0000313" key="4">
    <source>
        <dbReference type="Proteomes" id="UP000727857"/>
    </source>
</evidence>
<reference evidence="3" key="1">
    <citation type="submission" date="2020-10" db="EMBL/GenBank/DDBJ databases">
        <authorList>
            <person name="Gilroy R."/>
        </authorList>
    </citation>
    <scope>NUCLEOTIDE SEQUENCE</scope>
    <source>
        <strain evidence="3">517</strain>
    </source>
</reference>
<comment type="similarity">
    <text evidence="1">Belongs to the bacterial sugar transferase family.</text>
</comment>
<comment type="caution">
    <text evidence="3">The sequence shown here is derived from an EMBL/GenBank/DDBJ whole genome shotgun (WGS) entry which is preliminary data.</text>
</comment>
<proteinExistence type="inferred from homology"/>
<dbReference type="Pfam" id="PF02397">
    <property type="entry name" value="Bac_transf"/>
    <property type="match status" value="1"/>
</dbReference>
<dbReference type="PANTHER" id="PTHR30576:SF10">
    <property type="entry name" value="SLL5057 PROTEIN"/>
    <property type="match status" value="1"/>
</dbReference>
<name>A0A940DH74_9FIRM</name>
<protein>
    <submittedName>
        <fullName evidence="3">Sugar transferase</fullName>
    </submittedName>
</protein>
<evidence type="ECO:0000259" key="2">
    <source>
        <dbReference type="Pfam" id="PF02397"/>
    </source>
</evidence>
<feature type="domain" description="Bacterial sugar transferase" evidence="2">
    <location>
        <begin position="6"/>
        <end position="184"/>
    </location>
</feature>
<dbReference type="Proteomes" id="UP000727857">
    <property type="component" value="Unassembled WGS sequence"/>
</dbReference>
<organism evidence="3 4">
    <name type="scientific">Candidatus Stercoripulliclostridium pullicola</name>
    <dbReference type="NCBI Taxonomy" id="2840953"/>
    <lineage>
        <taxon>Bacteria</taxon>
        <taxon>Bacillati</taxon>
        <taxon>Bacillota</taxon>
        <taxon>Clostridia</taxon>
        <taxon>Eubacteriales</taxon>
        <taxon>Candidatus Stercoripulliclostridium</taxon>
    </lineage>
</organism>
<dbReference type="AlphaFoldDB" id="A0A940DH74"/>
<dbReference type="GO" id="GO:0016780">
    <property type="term" value="F:phosphotransferase activity, for other substituted phosphate groups"/>
    <property type="evidence" value="ECO:0007669"/>
    <property type="project" value="TreeGrafter"/>
</dbReference>
<gene>
    <name evidence="3" type="ORF">IAB16_05075</name>
</gene>
<dbReference type="PANTHER" id="PTHR30576">
    <property type="entry name" value="COLANIC BIOSYNTHESIS UDP-GLUCOSE LIPID CARRIER TRANSFERASE"/>
    <property type="match status" value="1"/>
</dbReference>
<reference evidence="3" key="2">
    <citation type="journal article" date="2021" name="PeerJ">
        <title>Extensive microbial diversity within the chicken gut microbiome revealed by metagenomics and culture.</title>
        <authorList>
            <person name="Gilroy R."/>
            <person name="Ravi A."/>
            <person name="Getino M."/>
            <person name="Pursley I."/>
            <person name="Horton D.L."/>
            <person name="Alikhan N.F."/>
            <person name="Baker D."/>
            <person name="Gharbi K."/>
            <person name="Hall N."/>
            <person name="Watson M."/>
            <person name="Adriaenssens E.M."/>
            <person name="Foster-Nyarko E."/>
            <person name="Jarju S."/>
            <person name="Secka A."/>
            <person name="Antonio M."/>
            <person name="Oren A."/>
            <person name="Chaudhuri R.R."/>
            <person name="La Ragione R."/>
            <person name="Hildebrand F."/>
            <person name="Pallen M.J."/>
        </authorList>
    </citation>
    <scope>NUCLEOTIDE SEQUENCE</scope>
    <source>
        <strain evidence="3">517</strain>
    </source>
</reference>
<sequence length="212" mass="24112">MYKYIKSALDRVCAALGLIVLAIPLLLIALAIRCESRGKAIFKQVRTGLNGKEFYVYKFRTMWRTDVPFDKDNPVIEDDNAELTPAGKILRKLKIDEFPQLINVLRGEMSLIGPRPFMPVYYEQYANWEKERLSVKPGMSGLAQVSGNGYLTSEERSYYDIYYARHLSFFTDVKIMFKTVGVLLLGEKKFLKPVSVADMEKMKGGESADKAA</sequence>
<dbReference type="InterPro" id="IPR003362">
    <property type="entry name" value="Bact_transf"/>
</dbReference>
<evidence type="ECO:0000313" key="3">
    <source>
        <dbReference type="EMBL" id="MBO8424369.1"/>
    </source>
</evidence>
<evidence type="ECO:0000256" key="1">
    <source>
        <dbReference type="ARBA" id="ARBA00006464"/>
    </source>
</evidence>
<keyword evidence="3" id="KW-0808">Transferase</keyword>